<dbReference type="InterPro" id="IPR011124">
    <property type="entry name" value="Znf_CW"/>
</dbReference>
<feature type="region of interest" description="Disordered" evidence="4">
    <location>
        <begin position="194"/>
        <end position="224"/>
    </location>
</feature>
<keyword evidence="1" id="KW-0479">Metal-binding</keyword>
<evidence type="ECO:0000313" key="6">
    <source>
        <dbReference type="EMBL" id="KMZ75287.1"/>
    </source>
</evidence>
<keyword evidence="7" id="KW-1185">Reference proteome</keyword>
<feature type="region of interest" description="Disordered" evidence="4">
    <location>
        <begin position="404"/>
        <end position="424"/>
    </location>
</feature>
<keyword evidence="3" id="KW-0862">Zinc</keyword>
<name>A0A0K9Q453_ZOSMR</name>
<feature type="region of interest" description="Disordered" evidence="4">
    <location>
        <begin position="673"/>
        <end position="746"/>
    </location>
</feature>
<dbReference type="InterPro" id="IPR055300">
    <property type="entry name" value="CWZF3/5/7"/>
</dbReference>
<dbReference type="InterPro" id="IPR056406">
    <property type="entry name" value="THD_CWZF3/5/7"/>
</dbReference>
<dbReference type="PROSITE" id="PS51050">
    <property type="entry name" value="ZF_CW"/>
    <property type="match status" value="1"/>
</dbReference>
<proteinExistence type="predicted"/>
<feature type="compositionally biased region" description="Gly residues" evidence="4">
    <location>
        <begin position="1"/>
        <end position="15"/>
    </location>
</feature>
<protein>
    <recommendedName>
        <fullName evidence="5">CW-type domain-containing protein</fullName>
    </recommendedName>
</protein>
<gene>
    <name evidence="6" type="ORF">ZOSMA_116G00120</name>
</gene>
<feature type="compositionally biased region" description="Polar residues" evidence="4">
    <location>
        <begin position="404"/>
        <end position="419"/>
    </location>
</feature>
<dbReference type="Proteomes" id="UP000036987">
    <property type="component" value="Unassembled WGS sequence"/>
</dbReference>
<feature type="region of interest" description="Disordered" evidence="4">
    <location>
        <begin position="466"/>
        <end position="514"/>
    </location>
</feature>
<evidence type="ECO:0000259" key="5">
    <source>
        <dbReference type="PROSITE" id="PS51050"/>
    </source>
</evidence>
<feature type="compositionally biased region" description="Polar residues" evidence="4">
    <location>
        <begin position="673"/>
        <end position="689"/>
    </location>
</feature>
<feature type="compositionally biased region" description="Polar residues" evidence="4">
    <location>
        <begin position="494"/>
        <end position="513"/>
    </location>
</feature>
<dbReference type="OMA" id="RRNDHYQ"/>
<dbReference type="PANTHER" id="PTHR46524">
    <property type="entry name" value="CW-TYPE ZINC FINGER"/>
    <property type="match status" value="1"/>
</dbReference>
<keyword evidence="2" id="KW-0863">Zinc-finger</keyword>
<evidence type="ECO:0000256" key="4">
    <source>
        <dbReference type="SAM" id="MobiDB-lite"/>
    </source>
</evidence>
<dbReference type="PANTHER" id="PTHR46524:SF7">
    <property type="entry name" value="CW-TYPE ZINC FINGER"/>
    <property type="match status" value="1"/>
</dbReference>
<organism evidence="6 7">
    <name type="scientific">Zostera marina</name>
    <name type="common">Eelgrass</name>
    <dbReference type="NCBI Taxonomy" id="29655"/>
    <lineage>
        <taxon>Eukaryota</taxon>
        <taxon>Viridiplantae</taxon>
        <taxon>Streptophyta</taxon>
        <taxon>Embryophyta</taxon>
        <taxon>Tracheophyta</taxon>
        <taxon>Spermatophyta</taxon>
        <taxon>Magnoliopsida</taxon>
        <taxon>Liliopsida</taxon>
        <taxon>Zosteraceae</taxon>
        <taxon>Zostera</taxon>
    </lineage>
</organism>
<sequence>MTGGGGRGIKQGIGVGDDNELEEGEHSAKCDVEVNYSFNSLDERVKKVRRYLKKKMDLTIMCAGSRDRFMGYGSFLDDFAHCCPFIKSSPRLHCGHKTEGAYLEHTSTVLTKGASQKLGITASIPLENNSTSIAEPLDLLIKKNTCESTPHAQDTRSQCDLPKSVVNCNNKKGFKLRVKKKVAPVKKSPRKNTALYNGLGLASPTSTEESVDGESSSFTSEESPDEIFQRYTSLRVSSHDSPLLSSPKDLLLLLENQKEKEQLLDCDINISVPTHGTMTVPSEEILTKTNVRRSLKVIQEESKPRGMIKLNGANNRNVISILTGKEFDIESPKNRKIVSNALTVPLLHGSRSVDEDAEFQHSQEPVKDHAVSLSTTSNFVVKDKNQSIESGKKEPLSTTNCATNKFSNGKTMPSKTIPSNLKGMKGNVLEDDVVPETEKDVERRNAFKGKRNHLVGSIEPIKSNASNRVISCEQDGDKTQNRKKKFQKESNKKQLSNHSKFVKSNGNAGSSVSFLREKKEKKAYDQLECRRDDSLVLARHNLESIPITELHDRDSNCKLPEDASNSKKDVWVQCDQCFKWRLLPCEINAEELPNRWICSMMNWLPEMNKCHVSEDETTNAVRQLYHDVAGLSLSNAESKKQSFSGVIKKKCKIKDESSLFSVTDSFRENKNFQTQSKYQEVNDKQTQQHKNGKIKEQYSDEGYLFDKNSKEKSNRKRGSFQDEQKTSKKQKLQKSHDSDIGRKSATNIVNGFSSKALGKTSQRCMDYSSSKDLKFDYKEKVPALRKKSEAAVHIAENTKVKLPTAENCNNVRKRNMKGLLKNGSQCPVNDLEEISEMTKAKKSKICRSDKQKSSGGDKFYAQAEKNSQSTKILISCTRDQQNAIGDSKAHSDMGCQLKQRNSNGVDSSKKDLGYGHPSTAATSISSKVSGCHKIKSSVSSVPFVGNQNGKFTCSTKKGFSVNNRISMGNPCDTQVSEANTKDKDLLLSKIVGGQYSSNLEEKEPKDTLVKLGGSSKEVQGNSYSISRVQKNMKVFDSTTMDNKNSNSKDREISRIRENSVPFQEDKKTSKLFIAGQMDKTEITPGKVKSANLRVNAEKYDSKNLSHQPETLMPRRDVNVGIISVQKDIIPKDQLGIENEANHNGTSNLSNKINNLGSVRKSGQSADEIYQEARALKHTARKLKNGGIENESVFLNFQSALKFLLAAFLWEDSQMSRSIQIYSETAQFFLYCANEYEKLNEVAASALAYKCVEVAIMKVTFFMNHGVTKDRIEPQHLMETGESCPSSAPDVENLSKINKAVSVKREPLITQKITFDVNLASEVSKKALIAFAKYCSDHEDTGGEAPLSVKRVVDFNFHDIEGFLRLVRLSLELIGN</sequence>
<dbReference type="Pfam" id="PF24756">
    <property type="entry name" value="THD_CWZF3-5-7"/>
    <property type="match status" value="1"/>
</dbReference>
<evidence type="ECO:0000256" key="1">
    <source>
        <dbReference type="ARBA" id="ARBA00022723"/>
    </source>
</evidence>
<evidence type="ECO:0000256" key="3">
    <source>
        <dbReference type="ARBA" id="ARBA00022833"/>
    </source>
</evidence>
<feature type="region of interest" description="Disordered" evidence="4">
    <location>
        <begin position="1"/>
        <end position="22"/>
    </location>
</feature>
<accession>A0A0K9Q453</accession>
<feature type="domain" description="CW-type" evidence="5">
    <location>
        <begin position="565"/>
        <end position="618"/>
    </location>
</feature>
<evidence type="ECO:0000313" key="7">
    <source>
        <dbReference type="Proteomes" id="UP000036987"/>
    </source>
</evidence>
<evidence type="ECO:0000256" key="2">
    <source>
        <dbReference type="ARBA" id="ARBA00022771"/>
    </source>
</evidence>
<dbReference type="OrthoDB" id="757982at2759"/>
<dbReference type="STRING" id="29655.A0A0K9Q453"/>
<dbReference type="GO" id="GO:0008270">
    <property type="term" value="F:zinc ion binding"/>
    <property type="evidence" value="ECO:0007669"/>
    <property type="project" value="UniProtKB-KW"/>
</dbReference>
<dbReference type="Pfam" id="PF07496">
    <property type="entry name" value="zf-CW"/>
    <property type="match status" value="1"/>
</dbReference>
<reference evidence="7" key="1">
    <citation type="journal article" date="2016" name="Nature">
        <title>The genome of the seagrass Zostera marina reveals angiosperm adaptation to the sea.</title>
        <authorList>
            <person name="Olsen J.L."/>
            <person name="Rouze P."/>
            <person name="Verhelst B."/>
            <person name="Lin Y.-C."/>
            <person name="Bayer T."/>
            <person name="Collen J."/>
            <person name="Dattolo E."/>
            <person name="De Paoli E."/>
            <person name="Dittami S."/>
            <person name="Maumus F."/>
            <person name="Michel G."/>
            <person name="Kersting A."/>
            <person name="Lauritano C."/>
            <person name="Lohaus R."/>
            <person name="Toepel M."/>
            <person name="Tonon T."/>
            <person name="Vanneste K."/>
            <person name="Amirebrahimi M."/>
            <person name="Brakel J."/>
            <person name="Bostroem C."/>
            <person name="Chovatia M."/>
            <person name="Grimwood J."/>
            <person name="Jenkins J.W."/>
            <person name="Jueterbock A."/>
            <person name="Mraz A."/>
            <person name="Stam W.T."/>
            <person name="Tice H."/>
            <person name="Bornberg-Bauer E."/>
            <person name="Green P.J."/>
            <person name="Pearson G.A."/>
            <person name="Procaccini G."/>
            <person name="Duarte C.M."/>
            <person name="Schmutz J."/>
            <person name="Reusch T.B.H."/>
            <person name="Van de Peer Y."/>
        </authorList>
    </citation>
    <scope>NUCLEOTIDE SEQUENCE [LARGE SCALE GENOMIC DNA]</scope>
    <source>
        <strain evidence="7">cv. Finnish</strain>
    </source>
</reference>
<comment type="caution">
    <text evidence="6">The sequence shown here is derived from an EMBL/GenBank/DDBJ whole genome shotgun (WGS) entry which is preliminary data.</text>
</comment>
<dbReference type="EMBL" id="LFYR01000182">
    <property type="protein sequence ID" value="KMZ75287.1"/>
    <property type="molecule type" value="Genomic_DNA"/>
</dbReference>
<dbReference type="Gene3D" id="3.30.40.100">
    <property type="match status" value="1"/>
</dbReference>
<feature type="region of interest" description="Disordered" evidence="4">
    <location>
        <begin position="885"/>
        <end position="923"/>
    </location>
</feature>
<feature type="compositionally biased region" description="Polar residues" evidence="4">
    <location>
        <begin position="203"/>
        <end position="221"/>
    </location>
</feature>